<keyword evidence="3" id="KW-0732">Signal</keyword>
<sequence>MANQTTNIALGTAFFGVLAFIFGVVAENKKPAQGTPILMKGYVMCKFPSDPTVALGSLSIVALAISAAIGLFSVFFPYKGKSVPKGALFHGMTMRVFFIVAVLVSIFAEAMLLWATITEGLHRSLNKHNDMDYACPTAKTGLFGGAGFLALDASLFWLVSQMLTLNARADYLEEDDPKGSYGEVHTTEYDSNTAAHP</sequence>
<evidence type="ECO:0000313" key="10">
    <source>
        <dbReference type="Proteomes" id="UP000233837"/>
    </source>
</evidence>
<dbReference type="GO" id="GO:0012505">
    <property type="term" value="C:endomembrane system"/>
    <property type="evidence" value="ECO:0007669"/>
    <property type="project" value="UniProtKB-SubCell"/>
</dbReference>
<feature type="transmembrane region" description="Helical" evidence="8">
    <location>
        <begin position="96"/>
        <end position="117"/>
    </location>
</feature>
<evidence type="ECO:0000256" key="4">
    <source>
        <dbReference type="ARBA" id="ARBA00022989"/>
    </source>
</evidence>
<comment type="similarity">
    <text evidence="6">Belongs to the DESIGUAL family.</text>
</comment>
<keyword evidence="4 8" id="KW-1133">Transmembrane helix</keyword>
<evidence type="ECO:0000256" key="3">
    <source>
        <dbReference type="ARBA" id="ARBA00022729"/>
    </source>
</evidence>
<gene>
    <name evidence="9" type="ORF">MA16_Dca024008</name>
</gene>
<keyword evidence="10" id="KW-1185">Reference proteome</keyword>
<proteinExistence type="inferred from homology"/>
<dbReference type="EMBL" id="KZ503542">
    <property type="protein sequence ID" value="PKU63024.1"/>
    <property type="molecule type" value="Genomic_DNA"/>
</dbReference>
<dbReference type="AlphaFoldDB" id="A0A2I0VI18"/>
<feature type="transmembrane region" description="Helical" evidence="8">
    <location>
        <begin position="53"/>
        <end position="76"/>
    </location>
</feature>
<dbReference type="InterPro" id="IPR052222">
    <property type="entry name" value="DESIGUAL"/>
</dbReference>
<dbReference type="Proteomes" id="UP000233837">
    <property type="component" value="Unassembled WGS sequence"/>
</dbReference>
<keyword evidence="2 8" id="KW-0812">Transmembrane</keyword>
<reference evidence="9 10" key="2">
    <citation type="journal article" date="2017" name="Nature">
        <title>The Apostasia genome and the evolution of orchids.</title>
        <authorList>
            <person name="Zhang G.Q."/>
            <person name="Liu K.W."/>
            <person name="Li Z."/>
            <person name="Lohaus R."/>
            <person name="Hsiao Y.Y."/>
            <person name="Niu S.C."/>
            <person name="Wang J.Y."/>
            <person name="Lin Y.C."/>
            <person name="Xu Q."/>
            <person name="Chen L.J."/>
            <person name="Yoshida K."/>
            <person name="Fujiwara S."/>
            <person name="Wang Z.W."/>
            <person name="Zhang Y.Q."/>
            <person name="Mitsuda N."/>
            <person name="Wang M."/>
            <person name="Liu G.H."/>
            <person name="Pecoraro L."/>
            <person name="Huang H.X."/>
            <person name="Xiao X.J."/>
            <person name="Lin M."/>
            <person name="Wu X.Y."/>
            <person name="Wu W.L."/>
            <person name="Chen Y.Y."/>
            <person name="Chang S.B."/>
            <person name="Sakamoto S."/>
            <person name="Ohme-Takagi M."/>
            <person name="Yagi M."/>
            <person name="Zeng S.J."/>
            <person name="Shen C.Y."/>
            <person name="Yeh C.M."/>
            <person name="Luo Y.B."/>
            <person name="Tsai W.C."/>
            <person name="Van de Peer Y."/>
            <person name="Liu Z.J."/>
        </authorList>
    </citation>
    <scope>NUCLEOTIDE SEQUENCE [LARGE SCALE GENOMIC DNA]</scope>
    <source>
        <tissue evidence="9">The whole plant</tissue>
    </source>
</reference>
<name>A0A2I0VI18_9ASPA</name>
<evidence type="ECO:0000256" key="6">
    <source>
        <dbReference type="ARBA" id="ARBA00029467"/>
    </source>
</evidence>
<dbReference type="Pfam" id="PF06749">
    <property type="entry name" value="DUF1218"/>
    <property type="match status" value="1"/>
</dbReference>
<evidence type="ECO:0000256" key="8">
    <source>
        <dbReference type="SAM" id="Phobius"/>
    </source>
</evidence>
<reference evidence="9 10" key="1">
    <citation type="journal article" date="2016" name="Sci. Rep.">
        <title>The Dendrobium catenatum Lindl. genome sequence provides insights into polysaccharide synthase, floral development and adaptive evolution.</title>
        <authorList>
            <person name="Zhang G.Q."/>
            <person name="Xu Q."/>
            <person name="Bian C."/>
            <person name="Tsai W.C."/>
            <person name="Yeh C.M."/>
            <person name="Liu K.W."/>
            <person name="Yoshida K."/>
            <person name="Zhang L.S."/>
            <person name="Chang S.B."/>
            <person name="Chen F."/>
            <person name="Shi Y."/>
            <person name="Su Y.Y."/>
            <person name="Zhang Y.Q."/>
            <person name="Chen L.J."/>
            <person name="Yin Y."/>
            <person name="Lin M."/>
            <person name="Huang H."/>
            <person name="Deng H."/>
            <person name="Wang Z.W."/>
            <person name="Zhu S.L."/>
            <person name="Zhao X."/>
            <person name="Deng C."/>
            <person name="Niu S.C."/>
            <person name="Huang J."/>
            <person name="Wang M."/>
            <person name="Liu G.H."/>
            <person name="Yang H.J."/>
            <person name="Xiao X.J."/>
            <person name="Hsiao Y.Y."/>
            <person name="Wu W.L."/>
            <person name="Chen Y.Y."/>
            <person name="Mitsuda N."/>
            <person name="Ohme-Takagi M."/>
            <person name="Luo Y.B."/>
            <person name="Van de Peer Y."/>
            <person name="Liu Z.J."/>
        </authorList>
    </citation>
    <scope>NUCLEOTIDE SEQUENCE [LARGE SCALE GENOMIC DNA]</scope>
    <source>
        <tissue evidence="9">The whole plant</tissue>
    </source>
</reference>
<accession>A0A2I0VI18</accession>
<dbReference type="InterPro" id="IPR009606">
    <property type="entry name" value="DEAL/Modifying_wall_lignin1/2"/>
</dbReference>
<keyword evidence="5 8" id="KW-0472">Membrane</keyword>
<feature type="region of interest" description="Disordered" evidence="7">
    <location>
        <begin position="177"/>
        <end position="197"/>
    </location>
</feature>
<feature type="transmembrane region" description="Helical" evidence="8">
    <location>
        <begin position="7"/>
        <end position="26"/>
    </location>
</feature>
<feature type="transmembrane region" description="Helical" evidence="8">
    <location>
        <begin position="137"/>
        <end position="159"/>
    </location>
</feature>
<organism evidence="9 10">
    <name type="scientific">Dendrobium catenatum</name>
    <dbReference type="NCBI Taxonomy" id="906689"/>
    <lineage>
        <taxon>Eukaryota</taxon>
        <taxon>Viridiplantae</taxon>
        <taxon>Streptophyta</taxon>
        <taxon>Embryophyta</taxon>
        <taxon>Tracheophyta</taxon>
        <taxon>Spermatophyta</taxon>
        <taxon>Magnoliopsida</taxon>
        <taxon>Liliopsida</taxon>
        <taxon>Asparagales</taxon>
        <taxon>Orchidaceae</taxon>
        <taxon>Epidendroideae</taxon>
        <taxon>Malaxideae</taxon>
        <taxon>Dendrobiinae</taxon>
        <taxon>Dendrobium</taxon>
    </lineage>
</organism>
<evidence type="ECO:0000256" key="1">
    <source>
        <dbReference type="ARBA" id="ARBA00004127"/>
    </source>
</evidence>
<evidence type="ECO:0000256" key="2">
    <source>
        <dbReference type="ARBA" id="ARBA00022692"/>
    </source>
</evidence>
<evidence type="ECO:0000256" key="5">
    <source>
        <dbReference type="ARBA" id="ARBA00023136"/>
    </source>
</evidence>
<evidence type="ECO:0000256" key="7">
    <source>
        <dbReference type="SAM" id="MobiDB-lite"/>
    </source>
</evidence>
<evidence type="ECO:0000313" key="9">
    <source>
        <dbReference type="EMBL" id="PKU63024.1"/>
    </source>
</evidence>
<dbReference type="PANTHER" id="PTHR31769">
    <property type="entry name" value="OS07G0462200 PROTEIN-RELATED"/>
    <property type="match status" value="1"/>
</dbReference>
<dbReference type="OrthoDB" id="1931917at2759"/>
<comment type="subcellular location">
    <subcellularLocation>
        <location evidence="1">Endomembrane system</location>
        <topology evidence="1">Multi-pass membrane protein</topology>
    </subcellularLocation>
</comment>
<protein>
    <submittedName>
        <fullName evidence="9">Uncharacterized protein</fullName>
    </submittedName>
</protein>